<dbReference type="PRINTS" id="PR00038">
    <property type="entry name" value="HTHLUXR"/>
</dbReference>
<dbReference type="SMART" id="SM00091">
    <property type="entry name" value="PAS"/>
    <property type="match status" value="2"/>
</dbReference>
<dbReference type="GO" id="GO:0003677">
    <property type="term" value="F:DNA binding"/>
    <property type="evidence" value="ECO:0007669"/>
    <property type="project" value="UniProtKB-KW"/>
</dbReference>
<dbReference type="InterPro" id="IPR000014">
    <property type="entry name" value="PAS"/>
</dbReference>
<feature type="domain" description="HTH luxR-type" evidence="5">
    <location>
        <begin position="349"/>
        <end position="417"/>
    </location>
</feature>
<keyword evidence="1" id="KW-0805">Transcription regulation</keyword>
<evidence type="ECO:0000259" key="5">
    <source>
        <dbReference type="PROSITE" id="PS50043"/>
    </source>
</evidence>
<dbReference type="SUPFAM" id="SSF55785">
    <property type="entry name" value="PYP-like sensor domain (PAS domain)"/>
    <property type="match status" value="2"/>
</dbReference>
<evidence type="ECO:0000256" key="2">
    <source>
        <dbReference type="ARBA" id="ARBA00023125"/>
    </source>
</evidence>
<dbReference type="PROSITE" id="PS50112">
    <property type="entry name" value="PAS"/>
    <property type="match status" value="1"/>
</dbReference>
<accession>A0A445MR05</accession>
<dbReference type="GO" id="GO:0006355">
    <property type="term" value="P:regulation of DNA-templated transcription"/>
    <property type="evidence" value="ECO:0007669"/>
    <property type="project" value="InterPro"/>
</dbReference>
<dbReference type="PROSITE" id="PS50043">
    <property type="entry name" value="HTH_LUXR_2"/>
    <property type="match status" value="1"/>
</dbReference>
<name>A0A445MR05_9BACT</name>
<dbReference type="InterPro" id="IPR016032">
    <property type="entry name" value="Sig_transdc_resp-reg_C-effctor"/>
</dbReference>
<dbReference type="InterPro" id="IPR000792">
    <property type="entry name" value="Tscrpt_reg_LuxR_C"/>
</dbReference>
<reference evidence="7" key="1">
    <citation type="submission" date="2018-01" db="EMBL/GenBank/DDBJ databases">
        <authorList>
            <person name="Regsiter A."/>
            <person name="William W."/>
        </authorList>
    </citation>
    <scope>NUCLEOTIDE SEQUENCE</scope>
    <source>
        <strain evidence="7">TRIP AH-1</strain>
    </source>
</reference>
<evidence type="ECO:0000259" key="6">
    <source>
        <dbReference type="PROSITE" id="PS50112"/>
    </source>
</evidence>
<keyword evidence="3" id="KW-0804">Transcription</keyword>
<dbReference type="PANTHER" id="PTHR44688">
    <property type="entry name" value="DNA-BINDING TRANSCRIPTIONAL ACTIVATOR DEVR_DOSR"/>
    <property type="match status" value="1"/>
</dbReference>
<organism evidence="7">
    <name type="scientific">uncultured Desulfobacterium sp</name>
    <dbReference type="NCBI Taxonomy" id="201089"/>
    <lineage>
        <taxon>Bacteria</taxon>
        <taxon>Pseudomonadati</taxon>
        <taxon>Thermodesulfobacteriota</taxon>
        <taxon>Desulfobacteria</taxon>
        <taxon>Desulfobacterales</taxon>
        <taxon>Desulfobacteriaceae</taxon>
        <taxon>Desulfobacterium</taxon>
        <taxon>environmental samples</taxon>
    </lineage>
</organism>
<dbReference type="NCBIfam" id="TIGR00229">
    <property type="entry name" value="sensory_box"/>
    <property type="match status" value="2"/>
</dbReference>
<dbReference type="InterPro" id="IPR001610">
    <property type="entry name" value="PAC"/>
</dbReference>
<dbReference type="SMART" id="SM00086">
    <property type="entry name" value="PAC"/>
    <property type="match status" value="1"/>
</dbReference>
<dbReference type="EMBL" id="OJIN01000012">
    <property type="protein sequence ID" value="SPD71895.1"/>
    <property type="molecule type" value="Genomic_DNA"/>
</dbReference>
<evidence type="ECO:0000256" key="4">
    <source>
        <dbReference type="SAM" id="Coils"/>
    </source>
</evidence>
<feature type="domain" description="PAS" evidence="6">
    <location>
        <begin position="17"/>
        <end position="87"/>
    </location>
</feature>
<dbReference type="SMART" id="SM00421">
    <property type="entry name" value="HTH_LUXR"/>
    <property type="match status" value="1"/>
</dbReference>
<dbReference type="PROSITE" id="PS00622">
    <property type="entry name" value="HTH_LUXR_1"/>
    <property type="match status" value="1"/>
</dbReference>
<dbReference type="Pfam" id="PF08448">
    <property type="entry name" value="PAS_4"/>
    <property type="match status" value="1"/>
</dbReference>
<sequence>MDQVNQLKEERDFYKRSAQTLRTLINAIPELAVLLDPQGKILAINEAAAVRLGKDVDELIGSEMLACLLPDAANFRKEQGSRVILTGRPVRFRDEIAGRIYDNNIYPILDVEGNVTCIAAFASDITEVLEKEKAKMESEERYRYLVESSPDAIAVIQDNHHKLINFQFTKLLGYSQEDIDKGLSALETVNKKARKEIYERSKRQSTGLREPLGKWGKWEVDLVAKDGSLIPCETSGNIIHYNGRPADLVIIRDMTEHKLAKEAIRKSEEELKIKARDLEEVNTALRVLLKQRDQDKAELEKNVSLNIQQGIHPFLEILKKSRLDRHQKAFIDILESNLNDTISSFSFKLDFRYMKLTRAELQVCNLIKHGKTTQEIADLLYVSDRTVAAHRRNIRAKLGIKNKEQNLRAYLLSLDNK</sequence>
<dbReference type="Pfam" id="PF00196">
    <property type="entry name" value="GerE"/>
    <property type="match status" value="1"/>
</dbReference>
<evidence type="ECO:0000256" key="1">
    <source>
        <dbReference type="ARBA" id="ARBA00023015"/>
    </source>
</evidence>
<dbReference type="AlphaFoldDB" id="A0A445MR05"/>
<gene>
    <name evidence="7" type="ORF">PITCH_A1090022</name>
</gene>
<protein>
    <recommendedName>
        <fullName evidence="8">PAS domain S-box protein</fullName>
    </recommendedName>
</protein>
<proteinExistence type="predicted"/>
<dbReference type="InterPro" id="IPR036388">
    <property type="entry name" value="WH-like_DNA-bd_sf"/>
</dbReference>
<keyword evidence="4" id="KW-0175">Coiled coil</keyword>
<dbReference type="PANTHER" id="PTHR44688:SF16">
    <property type="entry name" value="DNA-BINDING TRANSCRIPTIONAL ACTIVATOR DEVR_DOSR"/>
    <property type="match status" value="1"/>
</dbReference>
<evidence type="ECO:0008006" key="8">
    <source>
        <dbReference type="Google" id="ProtNLM"/>
    </source>
</evidence>
<dbReference type="Gene3D" id="1.10.10.10">
    <property type="entry name" value="Winged helix-like DNA-binding domain superfamily/Winged helix DNA-binding domain"/>
    <property type="match status" value="1"/>
</dbReference>
<dbReference type="Gene3D" id="3.30.450.20">
    <property type="entry name" value="PAS domain"/>
    <property type="match status" value="2"/>
</dbReference>
<evidence type="ECO:0000256" key="3">
    <source>
        <dbReference type="ARBA" id="ARBA00023163"/>
    </source>
</evidence>
<dbReference type="CDD" id="cd06170">
    <property type="entry name" value="LuxR_C_like"/>
    <property type="match status" value="1"/>
</dbReference>
<keyword evidence="2" id="KW-0238">DNA-binding</keyword>
<evidence type="ECO:0000313" key="7">
    <source>
        <dbReference type="EMBL" id="SPD71895.1"/>
    </source>
</evidence>
<dbReference type="SUPFAM" id="SSF46894">
    <property type="entry name" value="C-terminal effector domain of the bipartite response regulators"/>
    <property type="match status" value="1"/>
</dbReference>
<feature type="coiled-coil region" evidence="4">
    <location>
        <begin position="261"/>
        <end position="298"/>
    </location>
</feature>
<dbReference type="Pfam" id="PF13426">
    <property type="entry name" value="PAS_9"/>
    <property type="match status" value="1"/>
</dbReference>
<dbReference type="InterPro" id="IPR013656">
    <property type="entry name" value="PAS_4"/>
</dbReference>
<dbReference type="CDD" id="cd00130">
    <property type="entry name" value="PAS"/>
    <property type="match status" value="1"/>
</dbReference>
<dbReference type="InterPro" id="IPR035965">
    <property type="entry name" value="PAS-like_dom_sf"/>
</dbReference>